<evidence type="ECO:0000313" key="3">
    <source>
        <dbReference type="Proteomes" id="UP000784294"/>
    </source>
</evidence>
<organism evidence="2 3">
    <name type="scientific">Protopolystoma xenopodis</name>
    <dbReference type="NCBI Taxonomy" id="117903"/>
    <lineage>
        <taxon>Eukaryota</taxon>
        <taxon>Metazoa</taxon>
        <taxon>Spiralia</taxon>
        <taxon>Lophotrochozoa</taxon>
        <taxon>Platyhelminthes</taxon>
        <taxon>Monogenea</taxon>
        <taxon>Polyopisthocotylea</taxon>
        <taxon>Polystomatidea</taxon>
        <taxon>Polystomatidae</taxon>
        <taxon>Protopolystoma</taxon>
    </lineage>
</organism>
<feature type="region of interest" description="Disordered" evidence="1">
    <location>
        <begin position="72"/>
        <end position="97"/>
    </location>
</feature>
<name>A0A448XSN9_9PLAT</name>
<keyword evidence="3" id="KW-1185">Reference proteome</keyword>
<dbReference type="AlphaFoldDB" id="A0A448XSN9"/>
<dbReference type="Proteomes" id="UP000784294">
    <property type="component" value="Unassembled WGS sequence"/>
</dbReference>
<proteinExistence type="predicted"/>
<evidence type="ECO:0000256" key="1">
    <source>
        <dbReference type="SAM" id="MobiDB-lite"/>
    </source>
</evidence>
<feature type="region of interest" description="Disordered" evidence="1">
    <location>
        <begin position="139"/>
        <end position="176"/>
    </location>
</feature>
<gene>
    <name evidence="2" type="ORF">PXEA_LOCUS37354</name>
</gene>
<protein>
    <submittedName>
        <fullName evidence="2">Uncharacterized protein</fullName>
    </submittedName>
</protein>
<comment type="caution">
    <text evidence="2">The sequence shown here is derived from an EMBL/GenBank/DDBJ whole genome shotgun (WGS) entry which is preliminary data.</text>
</comment>
<dbReference type="EMBL" id="CAAALY010286785">
    <property type="protein sequence ID" value="VEL43914.1"/>
    <property type="molecule type" value="Genomic_DNA"/>
</dbReference>
<evidence type="ECO:0000313" key="2">
    <source>
        <dbReference type="EMBL" id="VEL43914.1"/>
    </source>
</evidence>
<sequence>MGKSWAMGNKWAGLGTASRAMTRQLVPSEQEVRAARSLALTTREYPNRRQTDHLKLSPRLVVVVDIDGGGGGGGGGGGCGARGQQVRRGGQCDRDEALDGPDLLERSARGVSGPHSLACGGATWLGHFYSSVGVADRQTGGRRADRRTPVARTSARDRKTHVPVREGQSNGCARRALGPTHSELADAAIWLTR</sequence>
<reference evidence="2" key="1">
    <citation type="submission" date="2018-11" db="EMBL/GenBank/DDBJ databases">
        <authorList>
            <consortium name="Pathogen Informatics"/>
        </authorList>
    </citation>
    <scope>NUCLEOTIDE SEQUENCE</scope>
</reference>
<feature type="compositionally biased region" description="Gly residues" evidence="1">
    <location>
        <begin position="72"/>
        <end position="81"/>
    </location>
</feature>
<accession>A0A448XSN9</accession>